<keyword evidence="2" id="KW-1185">Reference proteome</keyword>
<protein>
    <submittedName>
        <fullName evidence="1">Uncharacterized protein</fullName>
    </submittedName>
</protein>
<dbReference type="AlphaFoldDB" id="A0AAV7PMT3"/>
<evidence type="ECO:0000313" key="2">
    <source>
        <dbReference type="Proteomes" id="UP001066276"/>
    </source>
</evidence>
<reference evidence="1" key="1">
    <citation type="journal article" date="2022" name="bioRxiv">
        <title>Sequencing and chromosome-scale assembly of the giantPleurodeles waltlgenome.</title>
        <authorList>
            <person name="Brown T."/>
            <person name="Elewa A."/>
            <person name="Iarovenko S."/>
            <person name="Subramanian E."/>
            <person name="Araus A.J."/>
            <person name="Petzold A."/>
            <person name="Susuki M."/>
            <person name="Suzuki K.-i.T."/>
            <person name="Hayashi T."/>
            <person name="Toyoda A."/>
            <person name="Oliveira C."/>
            <person name="Osipova E."/>
            <person name="Leigh N.D."/>
            <person name="Simon A."/>
            <person name="Yun M.H."/>
        </authorList>
    </citation>
    <scope>NUCLEOTIDE SEQUENCE</scope>
    <source>
        <strain evidence="1">20211129_DDA</strain>
        <tissue evidence="1">Liver</tissue>
    </source>
</reference>
<organism evidence="1 2">
    <name type="scientific">Pleurodeles waltl</name>
    <name type="common">Iberian ribbed newt</name>
    <dbReference type="NCBI Taxonomy" id="8319"/>
    <lineage>
        <taxon>Eukaryota</taxon>
        <taxon>Metazoa</taxon>
        <taxon>Chordata</taxon>
        <taxon>Craniata</taxon>
        <taxon>Vertebrata</taxon>
        <taxon>Euteleostomi</taxon>
        <taxon>Amphibia</taxon>
        <taxon>Batrachia</taxon>
        <taxon>Caudata</taxon>
        <taxon>Salamandroidea</taxon>
        <taxon>Salamandridae</taxon>
        <taxon>Pleurodelinae</taxon>
        <taxon>Pleurodeles</taxon>
    </lineage>
</organism>
<dbReference type="Proteomes" id="UP001066276">
    <property type="component" value="Chromosome 7"/>
</dbReference>
<accession>A0AAV7PMT3</accession>
<proteinExistence type="predicted"/>
<comment type="caution">
    <text evidence="1">The sequence shown here is derived from an EMBL/GenBank/DDBJ whole genome shotgun (WGS) entry which is preliminary data.</text>
</comment>
<gene>
    <name evidence="1" type="ORF">NDU88_006759</name>
</gene>
<sequence length="117" mass="12390">MGGGGVIGIVMEDFGSVAVGSPRHGVVAVPRRAPSSGSGPAGLALGLSGFSFRNMALGPLTSEICGQEIRNVTYCSLLRVWKVPDPEARRLVARVEEQHQLHFLKQAAIIQGDYESC</sequence>
<name>A0AAV7PMT3_PLEWA</name>
<evidence type="ECO:0000313" key="1">
    <source>
        <dbReference type="EMBL" id="KAJ1128380.1"/>
    </source>
</evidence>
<dbReference type="EMBL" id="JANPWB010000011">
    <property type="protein sequence ID" value="KAJ1128380.1"/>
    <property type="molecule type" value="Genomic_DNA"/>
</dbReference>